<feature type="domain" description="Tim10-like" evidence="16">
    <location>
        <begin position="39"/>
        <end position="101"/>
    </location>
</feature>
<evidence type="ECO:0000256" key="8">
    <source>
        <dbReference type="ARBA" id="ARBA00023010"/>
    </source>
</evidence>
<keyword evidence="7" id="KW-0653">Protein transport</keyword>
<evidence type="ECO:0000256" key="3">
    <source>
        <dbReference type="ARBA" id="ARBA00022448"/>
    </source>
</evidence>
<protein>
    <submittedName>
        <fullName evidence="17">Mitochondrial import inner membrane translocase subunit Tim10</fullName>
    </submittedName>
</protein>
<evidence type="ECO:0000256" key="6">
    <source>
        <dbReference type="ARBA" id="ARBA00022833"/>
    </source>
</evidence>
<evidence type="ECO:0000313" key="17">
    <source>
        <dbReference type="EMBL" id="KRY74224.1"/>
    </source>
</evidence>
<dbReference type="SUPFAM" id="SSF144122">
    <property type="entry name" value="Tim10-like"/>
    <property type="match status" value="1"/>
</dbReference>
<dbReference type="InterPro" id="IPR035427">
    <property type="entry name" value="Tim10-like_dom_sf"/>
</dbReference>
<proteinExistence type="inferred from homology"/>
<keyword evidence="9" id="KW-0496">Mitochondrion</keyword>
<keyword evidence="4" id="KW-0479">Metal-binding</keyword>
<feature type="non-terminal residue" evidence="17">
    <location>
        <position position="1"/>
    </location>
</feature>
<feature type="chain" id="PRO_5006877370" evidence="15">
    <location>
        <begin position="36"/>
        <end position="152"/>
    </location>
</feature>
<keyword evidence="12" id="KW-0143">Chaperone</keyword>
<evidence type="ECO:0000256" key="2">
    <source>
        <dbReference type="ARBA" id="ARBA00006720"/>
    </source>
</evidence>
<evidence type="ECO:0000313" key="18">
    <source>
        <dbReference type="Proteomes" id="UP000054632"/>
    </source>
</evidence>
<evidence type="ECO:0000256" key="7">
    <source>
        <dbReference type="ARBA" id="ARBA00022927"/>
    </source>
</evidence>
<accession>A0A0V1EKA3</accession>
<comment type="subunit">
    <text evidence="14">Heterohexamer; composed of 3 copies of tim-9/tin-9.1 and 3 copies of tim-10/tin-10, named soluble 70 kDa complex. The complex associates with the tim-22 component of the TIM22 complex. Interacts with multi-pass transmembrane proteins in transit.</text>
</comment>
<comment type="caution">
    <text evidence="17">The sequence shown here is derived from an EMBL/GenBank/DDBJ whole genome shotgun (WGS) entry which is preliminary data.</text>
</comment>
<dbReference type="GO" id="GO:0015031">
    <property type="term" value="P:protein transport"/>
    <property type="evidence" value="ECO:0007669"/>
    <property type="project" value="UniProtKB-KW"/>
</dbReference>
<dbReference type="Proteomes" id="UP000054632">
    <property type="component" value="Unassembled WGS sequence"/>
</dbReference>
<keyword evidence="5" id="KW-0999">Mitochondrion inner membrane</keyword>
<keyword evidence="3" id="KW-0813">Transport</keyword>
<feature type="signal peptide" evidence="15">
    <location>
        <begin position="1"/>
        <end position="35"/>
    </location>
</feature>
<gene>
    <name evidence="17" type="primary">tin-10</name>
    <name evidence="17" type="ORF">T4A_736</name>
</gene>
<dbReference type="Pfam" id="PF02953">
    <property type="entry name" value="zf-Tim10_DDP"/>
    <property type="match status" value="1"/>
</dbReference>
<evidence type="ECO:0000256" key="5">
    <source>
        <dbReference type="ARBA" id="ARBA00022792"/>
    </source>
</evidence>
<dbReference type="PANTHER" id="PTHR11038">
    <property type="entry name" value="MITOCHONDRIAL IMPORT INNER MEMBRANE TRANSLOCASE SUBUNIT TIM10"/>
    <property type="match status" value="1"/>
</dbReference>
<dbReference type="PANTHER" id="PTHR11038:SF16">
    <property type="entry name" value="MITOCHONDRIAL IMPORT INNER MEMBRANE TRANSLOCASE SUBUNIT TIM10"/>
    <property type="match status" value="1"/>
</dbReference>
<evidence type="ECO:0000256" key="9">
    <source>
        <dbReference type="ARBA" id="ARBA00023128"/>
    </source>
</evidence>
<keyword evidence="10" id="KW-0472">Membrane</keyword>
<sequence length="152" mass="17263">LEFFFTSSTNCEQIGFAFQFLILLSFSTMSSSADAVNMQIVADLEIEMMADLYRRMSSACQKKCIPTTYRDPDLSKGEAICVDRCVAKYLEVHDKLGKKLTQLTAPDEKDKENKLTFNSFFASYSILPPISLIDRKEVEEQGKQISFSRNNV</sequence>
<evidence type="ECO:0000256" key="15">
    <source>
        <dbReference type="SAM" id="SignalP"/>
    </source>
</evidence>
<evidence type="ECO:0000259" key="16">
    <source>
        <dbReference type="Pfam" id="PF02953"/>
    </source>
</evidence>
<dbReference type="FunFam" id="1.10.287.810:FF:000002">
    <property type="entry name" value="Mitochondrial import inner membrane translocase subunit tim10"/>
    <property type="match status" value="1"/>
</dbReference>
<keyword evidence="11" id="KW-1015">Disulfide bond</keyword>
<feature type="non-terminal residue" evidence="17">
    <location>
        <position position="152"/>
    </location>
</feature>
<organism evidence="17 18">
    <name type="scientific">Trichinella pseudospiralis</name>
    <name type="common">Parasitic roundworm</name>
    <dbReference type="NCBI Taxonomy" id="6337"/>
    <lineage>
        <taxon>Eukaryota</taxon>
        <taxon>Metazoa</taxon>
        <taxon>Ecdysozoa</taxon>
        <taxon>Nematoda</taxon>
        <taxon>Enoplea</taxon>
        <taxon>Dorylaimia</taxon>
        <taxon>Trichinellida</taxon>
        <taxon>Trichinellidae</taxon>
        <taxon>Trichinella</taxon>
    </lineage>
</organism>
<keyword evidence="15" id="KW-0732">Signal</keyword>
<dbReference type="Gene3D" id="1.10.287.810">
    <property type="entry name" value="Mitochondrial import inner membrane translocase subunit tim13 like domains"/>
    <property type="match status" value="1"/>
</dbReference>
<evidence type="ECO:0000256" key="4">
    <source>
        <dbReference type="ARBA" id="ARBA00022723"/>
    </source>
</evidence>
<comment type="subcellular location">
    <subcellularLocation>
        <location evidence="1">Mitochondrion inner membrane</location>
        <topology evidence="1">Peripheral membrane protein</topology>
        <orientation evidence="1">Intermembrane side</orientation>
    </subcellularLocation>
</comment>
<comment type="function">
    <text evidence="13">Mitochondrial intermembrane chaperone that participates in the import and insertion of multi-pass transmembrane proteins into the mitochondrial inner membrane. May also be required for the transfer of beta-barrel precursors from the TOM complex to the sorting and assembly machinery (SAM complex) of the outer membrane. Acts as a chaperone-like protein that protects the hydrophobic precursors from aggregation and guide them through the mitochondrial intermembrane space.</text>
</comment>
<evidence type="ECO:0000256" key="11">
    <source>
        <dbReference type="ARBA" id="ARBA00023157"/>
    </source>
</evidence>
<dbReference type="EMBL" id="JYDR01000027">
    <property type="protein sequence ID" value="KRY74224.1"/>
    <property type="molecule type" value="Genomic_DNA"/>
</dbReference>
<keyword evidence="8" id="KW-0811">Translocation</keyword>
<evidence type="ECO:0000256" key="12">
    <source>
        <dbReference type="ARBA" id="ARBA00023186"/>
    </source>
</evidence>
<keyword evidence="6" id="KW-0862">Zinc</keyword>
<evidence type="ECO:0000256" key="1">
    <source>
        <dbReference type="ARBA" id="ARBA00004137"/>
    </source>
</evidence>
<evidence type="ECO:0000256" key="10">
    <source>
        <dbReference type="ARBA" id="ARBA00023136"/>
    </source>
</evidence>
<dbReference type="GO" id="GO:0005743">
    <property type="term" value="C:mitochondrial inner membrane"/>
    <property type="evidence" value="ECO:0007669"/>
    <property type="project" value="UniProtKB-SubCell"/>
</dbReference>
<dbReference type="GO" id="GO:0045039">
    <property type="term" value="P:protein insertion into mitochondrial inner membrane"/>
    <property type="evidence" value="ECO:0007669"/>
    <property type="project" value="TreeGrafter"/>
</dbReference>
<evidence type="ECO:0000256" key="13">
    <source>
        <dbReference type="ARBA" id="ARBA00025311"/>
    </source>
</evidence>
<comment type="similarity">
    <text evidence="2">Belongs to the small Tim family.</text>
</comment>
<evidence type="ECO:0000256" key="14">
    <source>
        <dbReference type="ARBA" id="ARBA00063324"/>
    </source>
</evidence>
<name>A0A0V1EKA3_TRIPS</name>
<dbReference type="GO" id="GO:0046872">
    <property type="term" value="F:metal ion binding"/>
    <property type="evidence" value="ECO:0007669"/>
    <property type="project" value="UniProtKB-KW"/>
</dbReference>
<reference evidence="17 18" key="1">
    <citation type="submission" date="2015-01" db="EMBL/GenBank/DDBJ databases">
        <title>Evolution of Trichinella species and genotypes.</title>
        <authorList>
            <person name="Korhonen P.K."/>
            <person name="Edoardo P."/>
            <person name="Giuseppe L.R."/>
            <person name="Gasser R.B."/>
        </authorList>
    </citation>
    <scope>NUCLEOTIDE SEQUENCE [LARGE SCALE GENOMIC DNA]</scope>
    <source>
        <strain evidence="17">ISS13</strain>
    </source>
</reference>
<dbReference type="InterPro" id="IPR004217">
    <property type="entry name" value="Tim10-like"/>
</dbReference>
<dbReference type="AlphaFoldDB" id="A0A0V1EKA3"/>